<gene>
    <name evidence="1" type="ORF">QUW08_06320</name>
</gene>
<dbReference type="RefSeq" id="WP_289599571.1">
    <property type="nucleotide sequence ID" value="NZ_JAUDCL010000008.1"/>
</dbReference>
<organism evidence="1 2">
    <name type="scientific">Allofournierella massiliensis</name>
    <dbReference type="NCBI Taxonomy" id="1650663"/>
    <lineage>
        <taxon>Bacteria</taxon>
        <taxon>Bacillati</taxon>
        <taxon>Bacillota</taxon>
        <taxon>Clostridia</taxon>
        <taxon>Eubacteriales</taxon>
        <taxon>Oscillospiraceae</taxon>
        <taxon>Allofournierella</taxon>
    </lineage>
</organism>
<evidence type="ECO:0000313" key="1">
    <source>
        <dbReference type="EMBL" id="MDM8200907.1"/>
    </source>
</evidence>
<accession>A0ABT7UPU0</accession>
<dbReference type="Proteomes" id="UP001529380">
    <property type="component" value="Unassembled WGS sequence"/>
</dbReference>
<name>A0ABT7UPU0_9FIRM</name>
<keyword evidence="2" id="KW-1185">Reference proteome</keyword>
<dbReference type="EMBL" id="JAUDCL010000008">
    <property type="protein sequence ID" value="MDM8200907.1"/>
    <property type="molecule type" value="Genomic_DNA"/>
</dbReference>
<comment type="caution">
    <text evidence="1">The sequence shown here is derived from an EMBL/GenBank/DDBJ whole genome shotgun (WGS) entry which is preliminary data.</text>
</comment>
<evidence type="ECO:0000313" key="2">
    <source>
        <dbReference type="Proteomes" id="UP001529380"/>
    </source>
</evidence>
<sequence length="45" mass="5101">MASIHYILEEHFLAKGDRERAAAVRRLAEALTEGTPQPPKEDPER</sequence>
<reference evidence="1 2" key="1">
    <citation type="submission" date="2023-06" db="EMBL/GenBank/DDBJ databases">
        <title>Identification and characterization of horizontal gene transfer across gut microbiota members of farm animals based on homology search.</title>
        <authorList>
            <person name="Schwarzerova J."/>
            <person name="Nykrynova M."/>
            <person name="Jureckova K."/>
            <person name="Cejkova D."/>
            <person name="Rychlik I."/>
        </authorList>
    </citation>
    <scope>NUCLEOTIDE SEQUENCE [LARGE SCALE GENOMIC DNA]</scope>
    <source>
        <strain evidence="1 2">ET340</strain>
    </source>
</reference>
<protein>
    <submittedName>
        <fullName evidence="1">Uncharacterized protein</fullName>
    </submittedName>
</protein>
<proteinExistence type="predicted"/>